<gene>
    <name evidence="2" type="ORF">PXEA_LOCUS32431</name>
</gene>
<accession>A0A3S5C6Q1</accession>
<reference evidence="2" key="1">
    <citation type="submission" date="2018-11" db="EMBL/GenBank/DDBJ databases">
        <authorList>
            <consortium name="Pathogen Informatics"/>
        </authorList>
    </citation>
    <scope>NUCLEOTIDE SEQUENCE</scope>
</reference>
<evidence type="ECO:0000256" key="1">
    <source>
        <dbReference type="SAM" id="MobiDB-lite"/>
    </source>
</evidence>
<feature type="compositionally biased region" description="Polar residues" evidence="1">
    <location>
        <begin position="115"/>
        <end position="127"/>
    </location>
</feature>
<dbReference type="EMBL" id="CAAALY010259699">
    <property type="protein sequence ID" value="VEL38991.1"/>
    <property type="molecule type" value="Genomic_DNA"/>
</dbReference>
<evidence type="ECO:0000313" key="2">
    <source>
        <dbReference type="EMBL" id="VEL38991.1"/>
    </source>
</evidence>
<feature type="region of interest" description="Disordered" evidence="1">
    <location>
        <begin position="89"/>
        <end position="127"/>
    </location>
</feature>
<evidence type="ECO:0000313" key="3">
    <source>
        <dbReference type="Proteomes" id="UP000784294"/>
    </source>
</evidence>
<organism evidence="2 3">
    <name type="scientific">Protopolystoma xenopodis</name>
    <dbReference type="NCBI Taxonomy" id="117903"/>
    <lineage>
        <taxon>Eukaryota</taxon>
        <taxon>Metazoa</taxon>
        <taxon>Spiralia</taxon>
        <taxon>Lophotrochozoa</taxon>
        <taxon>Platyhelminthes</taxon>
        <taxon>Monogenea</taxon>
        <taxon>Polyopisthocotylea</taxon>
        <taxon>Polystomatidea</taxon>
        <taxon>Polystomatidae</taxon>
        <taxon>Protopolystoma</taxon>
    </lineage>
</organism>
<name>A0A3S5C6Q1_9PLAT</name>
<comment type="caution">
    <text evidence="2">The sequence shown here is derived from an EMBL/GenBank/DDBJ whole genome shotgun (WGS) entry which is preliminary data.</text>
</comment>
<dbReference type="AlphaFoldDB" id="A0A3S5C6Q1"/>
<feature type="compositionally biased region" description="Polar residues" evidence="1">
    <location>
        <begin position="29"/>
        <end position="40"/>
    </location>
</feature>
<dbReference type="Proteomes" id="UP000784294">
    <property type="component" value="Unassembled WGS sequence"/>
</dbReference>
<keyword evidence="3" id="KW-1185">Reference proteome</keyword>
<feature type="region of interest" description="Disordered" evidence="1">
    <location>
        <begin position="1"/>
        <end position="41"/>
    </location>
</feature>
<sequence>MRSSKSSYQHDEVAKTSSNNIVKQRKETATPQKATPSWSSYLREKEVKSSQVIRLMFRATSVQPRYAISFLLQFTDNWYYTLTRTPDSCTLASSPSNPRQAIHQPSPRHTRMSHHSGTNQKPTFTPV</sequence>
<protein>
    <submittedName>
        <fullName evidence="2">Uncharacterized protein</fullName>
    </submittedName>
</protein>
<proteinExistence type="predicted"/>
<feature type="compositionally biased region" description="Polar residues" evidence="1">
    <location>
        <begin position="89"/>
        <end position="99"/>
    </location>
</feature>